<dbReference type="InterPro" id="IPR036412">
    <property type="entry name" value="HAD-like_sf"/>
</dbReference>
<dbReference type="GO" id="GO:0005507">
    <property type="term" value="F:copper ion binding"/>
    <property type="evidence" value="ECO:0007669"/>
    <property type="project" value="TreeGrafter"/>
</dbReference>
<dbReference type="PANTHER" id="PTHR43520">
    <property type="entry name" value="ATP7, ISOFORM B"/>
    <property type="match status" value="1"/>
</dbReference>
<dbReference type="AlphaFoldDB" id="A0A1I4SWJ3"/>
<dbReference type="Gene3D" id="3.40.50.1000">
    <property type="entry name" value="HAD superfamily/HAD-like"/>
    <property type="match status" value="1"/>
</dbReference>
<evidence type="ECO:0000313" key="2">
    <source>
        <dbReference type="EMBL" id="SFM68822.1"/>
    </source>
</evidence>
<gene>
    <name evidence="2" type="ORF">SAMN04488696_2054</name>
</gene>
<dbReference type="GO" id="GO:0016020">
    <property type="term" value="C:membrane"/>
    <property type="evidence" value="ECO:0007669"/>
    <property type="project" value="TreeGrafter"/>
</dbReference>
<dbReference type="SUPFAM" id="SSF56784">
    <property type="entry name" value="HAD-like"/>
    <property type="match status" value="1"/>
</dbReference>
<accession>A0A1I4SWJ3</accession>
<keyword evidence="1" id="KW-1278">Translocase</keyword>
<dbReference type="GO" id="GO:0055070">
    <property type="term" value="P:copper ion homeostasis"/>
    <property type="evidence" value="ECO:0007669"/>
    <property type="project" value="TreeGrafter"/>
</dbReference>
<name>A0A1I4SWJ3_9EURY</name>
<dbReference type="Proteomes" id="UP000198535">
    <property type="component" value="Unassembled WGS sequence"/>
</dbReference>
<dbReference type="GO" id="GO:0043682">
    <property type="term" value="F:P-type divalent copper transporter activity"/>
    <property type="evidence" value="ECO:0007669"/>
    <property type="project" value="TreeGrafter"/>
</dbReference>
<keyword evidence="3" id="KW-1185">Reference proteome</keyword>
<proteinExistence type="predicted"/>
<dbReference type="RefSeq" id="WP_091936595.1">
    <property type="nucleotide sequence ID" value="NZ_FOUJ01000004.1"/>
</dbReference>
<protein>
    <submittedName>
        <fullName evidence="2">Cu+-exporting ATPase</fullName>
    </submittedName>
</protein>
<reference evidence="3" key="1">
    <citation type="submission" date="2016-10" db="EMBL/GenBank/DDBJ databases">
        <authorList>
            <person name="Varghese N."/>
            <person name="Submissions S."/>
        </authorList>
    </citation>
    <scope>NUCLEOTIDE SEQUENCE [LARGE SCALE GENOMIC DNA]</scope>
    <source>
        <strain evidence="3">Mob M</strain>
    </source>
</reference>
<dbReference type="PANTHER" id="PTHR43520:SF8">
    <property type="entry name" value="P-TYPE CU(+) TRANSPORTER"/>
    <property type="match status" value="1"/>
</dbReference>
<evidence type="ECO:0000313" key="3">
    <source>
        <dbReference type="Proteomes" id="UP000198535"/>
    </source>
</evidence>
<dbReference type="InterPro" id="IPR023214">
    <property type="entry name" value="HAD_sf"/>
</dbReference>
<sequence length="272" mass="29929">MKKRVAVVFDSAGTLLHMYRVAKEMSTGSILEDIQTTLLVAQKADRALVVLRTRFDELANCDPGMELHNFIEKYDIDLGISCSSSPFHIDDVYGIIRQNRTKVSDINDVVSLVRGRCPHVFYIAAGLIVDSQENVVPYVLSTGGQMYSSTSDTVRALRELGTDIYIASGDDAHNLSTLASFLDIPMEYVFPVATTHDKERIVKDLKKSYDNVLMVGDGMNDILALRAADVGILTSQQGDERPQVLMDAADINISNIVDVVDIVKKISNGVTL</sequence>
<organism evidence="2 3">
    <name type="scientific">Methanolobus profundi</name>
    <dbReference type="NCBI Taxonomy" id="487685"/>
    <lineage>
        <taxon>Archaea</taxon>
        <taxon>Methanobacteriati</taxon>
        <taxon>Methanobacteriota</taxon>
        <taxon>Stenosarchaea group</taxon>
        <taxon>Methanomicrobia</taxon>
        <taxon>Methanosarcinales</taxon>
        <taxon>Methanosarcinaceae</taxon>
        <taxon>Methanolobus</taxon>
    </lineage>
</organism>
<dbReference type="OrthoDB" id="146001at2157"/>
<dbReference type="STRING" id="487685.SAMN04488696_2054"/>
<evidence type="ECO:0000256" key="1">
    <source>
        <dbReference type="ARBA" id="ARBA00022967"/>
    </source>
</evidence>
<dbReference type="EMBL" id="FOUJ01000004">
    <property type="protein sequence ID" value="SFM68822.1"/>
    <property type="molecule type" value="Genomic_DNA"/>
</dbReference>
<dbReference type="Pfam" id="PF00702">
    <property type="entry name" value="Hydrolase"/>
    <property type="match status" value="1"/>
</dbReference>